<feature type="transmembrane region" description="Helical" evidence="2">
    <location>
        <begin position="468"/>
        <end position="490"/>
    </location>
</feature>
<dbReference type="Proteomes" id="UP000295399">
    <property type="component" value="Unassembled WGS sequence"/>
</dbReference>
<dbReference type="EMBL" id="SLXO01000002">
    <property type="protein sequence ID" value="TCP37990.1"/>
    <property type="molecule type" value="Genomic_DNA"/>
</dbReference>
<dbReference type="Gene3D" id="3.30.70.1430">
    <property type="entry name" value="Multidrug efflux transporter AcrB pore domain"/>
    <property type="match status" value="2"/>
</dbReference>
<dbReference type="InterPro" id="IPR001036">
    <property type="entry name" value="Acrflvin-R"/>
</dbReference>
<keyword evidence="2" id="KW-0472">Membrane</keyword>
<dbReference type="Gene3D" id="3.30.70.1440">
    <property type="entry name" value="Multidrug efflux transporter AcrB pore domain"/>
    <property type="match status" value="1"/>
</dbReference>
<feature type="transmembrane region" description="Helical" evidence="2">
    <location>
        <begin position="365"/>
        <end position="385"/>
    </location>
</feature>
<dbReference type="PANTHER" id="PTHR32063">
    <property type="match status" value="1"/>
</dbReference>
<keyword evidence="2" id="KW-0812">Transmembrane</keyword>
<dbReference type="Gene3D" id="3.30.2090.10">
    <property type="entry name" value="Multidrug efflux transporter AcrB TolC docking domain, DN and DC subdomains"/>
    <property type="match status" value="2"/>
</dbReference>
<dbReference type="PANTHER" id="PTHR32063:SF0">
    <property type="entry name" value="SWARMING MOTILITY PROTEIN SWRC"/>
    <property type="match status" value="1"/>
</dbReference>
<feature type="transmembrane region" description="Helical" evidence="2">
    <location>
        <begin position="391"/>
        <end position="416"/>
    </location>
</feature>
<name>A0A4R2PQE3_RHOSA</name>
<organism evidence="3 4">
    <name type="scientific">Rhodothalassium salexigens DSM 2132</name>
    <dbReference type="NCBI Taxonomy" id="1188247"/>
    <lineage>
        <taxon>Bacteria</taxon>
        <taxon>Pseudomonadati</taxon>
        <taxon>Pseudomonadota</taxon>
        <taxon>Alphaproteobacteria</taxon>
        <taxon>Rhodothalassiales</taxon>
        <taxon>Rhodothalassiaceae</taxon>
        <taxon>Rhodothalassium</taxon>
    </lineage>
</organism>
<dbReference type="InterPro" id="IPR027463">
    <property type="entry name" value="AcrB_DN_DC_subdom"/>
</dbReference>
<dbReference type="SUPFAM" id="SSF82693">
    <property type="entry name" value="Multidrug efflux transporter AcrB pore domain, PN1, PN2, PC1 and PC2 subdomains"/>
    <property type="match status" value="2"/>
</dbReference>
<feature type="transmembrane region" description="Helical" evidence="2">
    <location>
        <begin position="12"/>
        <end position="34"/>
    </location>
</feature>
<accession>A0A4R2PQE3</accession>
<feature type="transmembrane region" description="Helical" evidence="2">
    <location>
        <begin position="335"/>
        <end position="358"/>
    </location>
</feature>
<feature type="transmembrane region" description="Helical" evidence="2">
    <location>
        <begin position="436"/>
        <end position="456"/>
    </location>
</feature>
<feature type="region of interest" description="Disordered" evidence="1">
    <location>
        <begin position="506"/>
        <end position="526"/>
    </location>
</feature>
<sequence>MGLTTQGLKNPAAVAVIVVIAMLLGLLSLTRLPVQLFPNIERPTLTVSAGWRAASPREIESEIVQPIEEVLQGLPGLIEMSSSANSGRGSVRLEFALATDMDQAFTEVTSRLQQVNNLPADADRPRVRQGGGREGDNESLIQLFVQRLPGSTLSLAELTQLIEDQVAPAFEAVAGVASVSVRSATGSEALRVVFDPYRLAQLGLSVSEVAQRVGRSNDVSGGQVEVGRRSFALRFEGRYSPDELSELILDWRGDTPIRLGDVAEVSVGPIYSRSVVFQDGNRAISLDLAKETGANVLGAISAVTEIMDRLNATVLADAGARMQKSFDPSVFINRAVALVTNNLLVGMGLAVVALWWFLRRARATLLIATTIPICIMTTFLVLDLFGRSVNIISLAGLAFATGMVMDAAIVVLENIVRLREQGRDAFEAADTGARQVWGALLASTATTVAIFLPIIFLKDVEGQLFADLALTIAIAVSISLVVAVTVLPAAARLFLRIDPRGQGADRAAGRAVERGREPGPGAEAEREPSAWWDRLAHGLMALTATRRRRIAWVAVLLVGPLSLSYLLWPQTNYLPPVKRDAVDAFISFPSGYNAETIEREFADVVIERLEPYVSGAREPALQDYFLVSGSWGSFMGVRPRDQGDVDAVVALLRSEVLAGFPDVVTYPQQGNLFGGFGGAGSISLYLQSADFPALSDAVVAGADVVREVLPGARVRPTPDPQTVAPEIRLTPDDRRIAEVGLTRDGVAQTMRAMGDGIWLGEYFDGDKRMDIILRAAAWSRPEFLEDVPIATPNAGVLPLGDLVSIRRDVGPSRIQRVDGRRTITLTVVPPPGVSLEAAVRTLREQAEPRLRALLPADASLAYGGDADSLDKAVATLGGNFGIAVVLLFLIMAALFKSVKDAALVIVSLPMATVGGVVALWLLNRVTFAPLDLLGMIGFIILLGLVVNNAILLVVETRRSEDEGLDRRAAVHQALRLRLRPIFMSTLTSIAGMLPLVLIPGAGSRIYQGMATVIVGGMSVSTLFTLILLPSLLQLGRSRRRVAPDGSSDRPGDPAAAGLAAP</sequence>
<feature type="region of interest" description="Disordered" evidence="1">
    <location>
        <begin position="1039"/>
        <end position="1061"/>
    </location>
</feature>
<keyword evidence="4" id="KW-1185">Reference proteome</keyword>
<dbReference type="SUPFAM" id="SSF82714">
    <property type="entry name" value="Multidrug efflux transporter AcrB TolC docking domain, DN and DC subdomains"/>
    <property type="match status" value="2"/>
</dbReference>
<feature type="transmembrane region" description="Helical" evidence="2">
    <location>
        <begin position="550"/>
        <end position="568"/>
    </location>
</feature>
<dbReference type="Gene3D" id="3.30.70.1320">
    <property type="entry name" value="Multidrug efflux transporter AcrB pore domain like"/>
    <property type="match status" value="1"/>
</dbReference>
<feature type="transmembrane region" description="Helical" evidence="2">
    <location>
        <begin position="1008"/>
        <end position="1032"/>
    </location>
</feature>
<feature type="transmembrane region" description="Helical" evidence="2">
    <location>
        <begin position="934"/>
        <end position="954"/>
    </location>
</feature>
<dbReference type="RefSeq" id="WP_132707637.1">
    <property type="nucleotide sequence ID" value="NZ_JACIGF010000002.1"/>
</dbReference>
<dbReference type="PRINTS" id="PR00702">
    <property type="entry name" value="ACRIFLAVINRP"/>
</dbReference>
<dbReference type="OrthoDB" id="9806532at2"/>
<evidence type="ECO:0000313" key="3">
    <source>
        <dbReference type="EMBL" id="TCP37990.1"/>
    </source>
</evidence>
<dbReference type="GO" id="GO:0005886">
    <property type="term" value="C:plasma membrane"/>
    <property type="evidence" value="ECO:0007669"/>
    <property type="project" value="TreeGrafter"/>
</dbReference>
<proteinExistence type="predicted"/>
<feature type="transmembrane region" description="Helical" evidence="2">
    <location>
        <begin position="981"/>
        <end position="1002"/>
    </location>
</feature>
<feature type="compositionally biased region" description="Basic and acidic residues" evidence="1">
    <location>
        <begin position="507"/>
        <end position="526"/>
    </location>
</feature>
<feature type="transmembrane region" description="Helical" evidence="2">
    <location>
        <begin position="902"/>
        <end position="922"/>
    </location>
</feature>
<dbReference type="SUPFAM" id="SSF82866">
    <property type="entry name" value="Multidrug efflux transporter AcrB transmembrane domain"/>
    <property type="match status" value="2"/>
</dbReference>
<feature type="compositionally biased region" description="Low complexity" evidence="1">
    <location>
        <begin position="1052"/>
        <end position="1061"/>
    </location>
</feature>
<evidence type="ECO:0000256" key="2">
    <source>
        <dbReference type="SAM" id="Phobius"/>
    </source>
</evidence>
<feature type="transmembrane region" description="Helical" evidence="2">
    <location>
        <begin position="876"/>
        <end position="895"/>
    </location>
</feature>
<protein>
    <submittedName>
        <fullName evidence="3">Multidrug efflux pump subunit AcrB</fullName>
    </submittedName>
</protein>
<dbReference type="GO" id="GO:0042910">
    <property type="term" value="F:xenobiotic transmembrane transporter activity"/>
    <property type="evidence" value="ECO:0007669"/>
    <property type="project" value="TreeGrafter"/>
</dbReference>
<gene>
    <name evidence="3" type="ORF">EV659_102401</name>
</gene>
<evidence type="ECO:0000256" key="1">
    <source>
        <dbReference type="SAM" id="MobiDB-lite"/>
    </source>
</evidence>
<keyword evidence="2" id="KW-1133">Transmembrane helix</keyword>
<dbReference type="Pfam" id="PF00873">
    <property type="entry name" value="ACR_tran"/>
    <property type="match status" value="1"/>
</dbReference>
<dbReference type="InParanoid" id="A0A4R2PQE3"/>
<reference evidence="3 4" key="1">
    <citation type="submission" date="2019-03" db="EMBL/GenBank/DDBJ databases">
        <title>Genomic Encyclopedia of Type Strains, Phase IV (KMG-IV): sequencing the most valuable type-strain genomes for metagenomic binning, comparative biology and taxonomic classification.</title>
        <authorList>
            <person name="Goeker M."/>
        </authorList>
    </citation>
    <scope>NUCLEOTIDE SEQUENCE [LARGE SCALE GENOMIC DNA]</scope>
    <source>
        <strain evidence="3 4">DSM 2132</strain>
    </source>
</reference>
<dbReference type="Gene3D" id="1.20.1640.10">
    <property type="entry name" value="Multidrug efflux transporter AcrB transmembrane domain"/>
    <property type="match status" value="2"/>
</dbReference>
<evidence type="ECO:0000313" key="4">
    <source>
        <dbReference type="Proteomes" id="UP000295399"/>
    </source>
</evidence>
<comment type="caution">
    <text evidence="3">The sequence shown here is derived from an EMBL/GenBank/DDBJ whole genome shotgun (WGS) entry which is preliminary data.</text>
</comment>
<dbReference type="AlphaFoldDB" id="A0A4R2PQE3"/>